<dbReference type="InterPro" id="IPR038765">
    <property type="entry name" value="Papain-like_cys_pep_sf"/>
</dbReference>
<gene>
    <name evidence="2" type="ORF">SAMN02745216_04336</name>
</gene>
<dbReference type="Proteomes" id="UP000183994">
    <property type="component" value="Unassembled WGS sequence"/>
</dbReference>
<protein>
    <submittedName>
        <fullName evidence="2">Transglutaminase-like superfamily protein</fullName>
    </submittedName>
</protein>
<dbReference type="SUPFAM" id="SSF54001">
    <property type="entry name" value="Cysteine proteinases"/>
    <property type="match status" value="1"/>
</dbReference>
<keyword evidence="3" id="KW-1185">Reference proteome</keyword>
<evidence type="ECO:0000313" key="3">
    <source>
        <dbReference type="Proteomes" id="UP000183994"/>
    </source>
</evidence>
<dbReference type="Gene3D" id="3.10.620.30">
    <property type="match status" value="1"/>
</dbReference>
<dbReference type="STRING" id="1121393.SAMN02745216_04336"/>
<name>A0A1M6WIB7_9BACT</name>
<dbReference type="RefSeq" id="WP_073478344.1">
    <property type="nucleotide sequence ID" value="NZ_FQZU01000038.1"/>
</dbReference>
<sequence length="222" mass="25354">MNPQKEHLQPTPIINSDHESVIAFARENAGKSDNPVDQAVSLYYAVRDGIRYNPYKFVLTVEGLKASTTLEVGEAWCVPKAALLAACCRVMGIPARVGYADVRNHLSTKRMREQMQTNVFHWHGYNTIYLNGKWVKATPAFNVELCEKFRLRTLEFDGENDSIYHPFDLDGNKHMDYINFRGEYDDVPLAEMIKTFQGLYGEDAFANVDEDFDADVAREEMD</sequence>
<evidence type="ECO:0000313" key="2">
    <source>
        <dbReference type="EMBL" id="SHK93374.1"/>
    </source>
</evidence>
<accession>A0A1M6WIB7</accession>
<organism evidence="2 3">
    <name type="scientific">Desulfatibacillum alkenivorans DSM 16219</name>
    <dbReference type="NCBI Taxonomy" id="1121393"/>
    <lineage>
        <taxon>Bacteria</taxon>
        <taxon>Pseudomonadati</taxon>
        <taxon>Thermodesulfobacteriota</taxon>
        <taxon>Desulfobacteria</taxon>
        <taxon>Desulfobacterales</taxon>
        <taxon>Desulfatibacillaceae</taxon>
        <taxon>Desulfatibacillum</taxon>
    </lineage>
</organism>
<dbReference type="PANTHER" id="PTHR33490:SF3">
    <property type="entry name" value="CONSERVED INTEGRAL MEMBRANE PROTEIN"/>
    <property type="match status" value="1"/>
</dbReference>
<dbReference type="AlphaFoldDB" id="A0A1M6WIB7"/>
<proteinExistence type="predicted"/>
<reference evidence="3" key="1">
    <citation type="submission" date="2016-11" db="EMBL/GenBank/DDBJ databases">
        <authorList>
            <person name="Varghese N."/>
            <person name="Submissions S."/>
        </authorList>
    </citation>
    <scope>NUCLEOTIDE SEQUENCE [LARGE SCALE GENOMIC DNA]</scope>
    <source>
        <strain evidence="3">DSM 16219</strain>
    </source>
</reference>
<dbReference type="PANTHER" id="PTHR33490">
    <property type="entry name" value="BLR5614 PROTEIN-RELATED"/>
    <property type="match status" value="1"/>
</dbReference>
<feature type="domain" description="Transglutaminase-like" evidence="1">
    <location>
        <begin position="23"/>
        <end position="139"/>
    </location>
</feature>
<evidence type="ECO:0000259" key="1">
    <source>
        <dbReference type="Pfam" id="PF01841"/>
    </source>
</evidence>
<dbReference type="EMBL" id="FQZU01000038">
    <property type="protein sequence ID" value="SHK93374.1"/>
    <property type="molecule type" value="Genomic_DNA"/>
</dbReference>
<dbReference type="InterPro" id="IPR002931">
    <property type="entry name" value="Transglutaminase-like"/>
</dbReference>
<dbReference type="Pfam" id="PF01841">
    <property type="entry name" value="Transglut_core"/>
    <property type="match status" value="1"/>
</dbReference>
<dbReference type="OrthoDB" id="4697328at2"/>